<evidence type="ECO:0000313" key="1">
    <source>
        <dbReference type="EMBL" id="KRY27401.1"/>
    </source>
</evidence>
<keyword evidence="2" id="KW-1185">Reference proteome</keyword>
<accession>A0A0V1AS52</accession>
<gene>
    <name evidence="1" type="ORF">T01_11504</name>
</gene>
<name>A0A0V1AS52_TRISP</name>
<dbReference type="EMBL" id="JYDH01000257">
    <property type="protein sequence ID" value="KRY27401.1"/>
    <property type="molecule type" value="Genomic_DNA"/>
</dbReference>
<dbReference type="InParanoid" id="A0A0V1AS52"/>
<evidence type="ECO:0000313" key="2">
    <source>
        <dbReference type="Proteomes" id="UP000054776"/>
    </source>
</evidence>
<reference evidence="1 2" key="1">
    <citation type="submission" date="2015-01" db="EMBL/GenBank/DDBJ databases">
        <title>Evolution of Trichinella species and genotypes.</title>
        <authorList>
            <person name="Korhonen P.K."/>
            <person name="Edoardo P."/>
            <person name="Giuseppe L.R."/>
            <person name="Gasser R.B."/>
        </authorList>
    </citation>
    <scope>NUCLEOTIDE SEQUENCE [LARGE SCALE GENOMIC DNA]</scope>
    <source>
        <strain evidence="1">ISS3</strain>
    </source>
</reference>
<dbReference type="AlphaFoldDB" id="A0A0V1AS52"/>
<protein>
    <submittedName>
        <fullName evidence="1">Uncharacterized protein</fullName>
    </submittedName>
</protein>
<dbReference type="Proteomes" id="UP000054776">
    <property type="component" value="Unassembled WGS sequence"/>
</dbReference>
<sequence>MNQKAEAILCDYIDRVAKVQVNQIASSLTPSADGSTALLIGKLTEDQY</sequence>
<organism evidence="1 2">
    <name type="scientific">Trichinella spiralis</name>
    <name type="common">Trichina worm</name>
    <dbReference type="NCBI Taxonomy" id="6334"/>
    <lineage>
        <taxon>Eukaryota</taxon>
        <taxon>Metazoa</taxon>
        <taxon>Ecdysozoa</taxon>
        <taxon>Nematoda</taxon>
        <taxon>Enoplea</taxon>
        <taxon>Dorylaimia</taxon>
        <taxon>Trichinellida</taxon>
        <taxon>Trichinellidae</taxon>
        <taxon>Trichinella</taxon>
    </lineage>
</organism>
<comment type="caution">
    <text evidence="1">The sequence shown here is derived from an EMBL/GenBank/DDBJ whole genome shotgun (WGS) entry which is preliminary data.</text>
</comment>
<proteinExistence type="predicted"/>